<evidence type="ECO:0000313" key="3">
    <source>
        <dbReference type="Proteomes" id="UP001565927"/>
    </source>
</evidence>
<proteinExistence type="predicted"/>
<protein>
    <recommendedName>
        <fullName evidence="4">Secreted protein</fullName>
    </recommendedName>
</protein>
<dbReference type="RefSeq" id="WP_370439574.1">
    <property type="nucleotide sequence ID" value="NZ_JBGFTU010000001.1"/>
</dbReference>
<feature type="transmembrane region" description="Helical" evidence="1">
    <location>
        <begin position="6"/>
        <end position="30"/>
    </location>
</feature>
<keyword evidence="3" id="KW-1185">Reference proteome</keyword>
<keyword evidence="1" id="KW-0812">Transmembrane</keyword>
<dbReference type="EMBL" id="JBGFTU010000001">
    <property type="protein sequence ID" value="MEZ0163323.1"/>
    <property type="molecule type" value="Genomic_DNA"/>
</dbReference>
<evidence type="ECO:0000256" key="1">
    <source>
        <dbReference type="SAM" id="Phobius"/>
    </source>
</evidence>
<sequence>MDVVVAVLVGVTGVVGAVLVVVAAAAGRFAQEGRGDERLLVAPRGARFGAATDLVLAAATRAQEQEDRRAPVVRLEERRRVRARAGHHAA</sequence>
<dbReference type="Proteomes" id="UP001565927">
    <property type="component" value="Unassembled WGS sequence"/>
</dbReference>
<reference evidence="2 3" key="1">
    <citation type="submission" date="2024-07" db="EMBL/GenBank/DDBJ databases">
        <authorList>
            <person name="Thanompreechachai J."/>
            <person name="Duangmal K."/>
        </authorList>
    </citation>
    <scope>NUCLEOTIDE SEQUENCE [LARGE SCALE GENOMIC DNA]</scope>
    <source>
        <strain evidence="2 3">LSe6-4</strain>
    </source>
</reference>
<organism evidence="2 3">
    <name type="scientific">Kineococcus halophytocola</name>
    <dbReference type="NCBI Taxonomy" id="3234027"/>
    <lineage>
        <taxon>Bacteria</taxon>
        <taxon>Bacillati</taxon>
        <taxon>Actinomycetota</taxon>
        <taxon>Actinomycetes</taxon>
        <taxon>Kineosporiales</taxon>
        <taxon>Kineosporiaceae</taxon>
        <taxon>Kineococcus</taxon>
    </lineage>
</organism>
<gene>
    <name evidence="2" type="ORF">AB2L27_00940</name>
</gene>
<name>A0ABV4GY25_9ACTN</name>
<accession>A0ABV4GY25</accession>
<keyword evidence="1" id="KW-0472">Membrane</keyword>
<evidence type="ECO:0008006" key="4">
    <source>
        <dbReference type="Google" id="ProtNLM"/>
    </source>
</evidence>
<comment type="caution">
    <text evidence="2">The sequence shown here is derived from an EMBL/GenBank/DDBJ whole genome shotgun (WGS) entry which is preliminary data.</text>
</comment>
<keyword evidence="1" id="KW-1133">Transmembrane helix</keyword>
<evidence type="ECO:0000313" key="2">
    <source>
        <dbReference type="EMBL" id="MEZ0163323.1"/>
    </source>
</evidence>